<evidence type="ECO:0000256" key="2">
    <source>
        <dbReference type="SAM" id="Phobius"/>
    </source>
</evidence>
<keyword evidence="2" id="KW-0812">Transmembrane</keyword>
<proteinExistence type="predicted"/>
<evidence type="ECO:0000313" key="3">
    <source>
        <dbReference type="EMBL" id="KAG0318754.1"/>
    </source>
</evidence>
<feature type="transmembrane region" description="Helical" evidence="2">
    <location>
        <begin position="113"/>
        <end position="130"/>
    </location>
</feature>
<dbReference type="Proteomes" id="UP000738325">
    <property type="component" value="Unassembled WGS sequence"/>
</dbReference>
<sequence>MSSVNTTAFICQESFKADNTTSCLRYPKLKRCVREGTDNHLNFLCVDHNSIAIGGSGPVPLPAPTDVNMTVFFCSMDSCPLEAPPDTTPKKKKGDQSTAAADGSMATATDRRLTMSGYFVLALVVSQFLLF</sequence>
<evidence type="ECO:0000256" key="1">
    <source>
        <dbReference type="SAM" id="MobiDB-lite"/>
    </source>
</evidence>
<organism evidence="3 4">
    <name type="scientific">Dissophora globulifera</name>
    <dbReference type="NCBI Taxonomy" id="979702"/>
    <lineage>
        <taxon>Eukaryota</taxon>
        <taxon>Fungi</taxon>
        <taxon>Fungi incertae sedis</taxon>
        <taxon>Mucoromycota</taxon>
        <taxon>Mortierellomycotina</taxon>
        <taxon>Mortierellomycetes</taxon>
        <taxon>Mortierellales</taxon>
        <taxon>Mortierellaceae</taxon>
        <taxon>Dissophora</taxon>
    </lineage>
</organism>
<accession>A0A9P6USE7</accession>
<name>A0A9P6USE7_9FUNG</name>
<comment type="caution">
    <text evidence="3">The sequence shown here is derived from an EMBL/GenBank/DDBJ whole genome shotgun (WGS) entry which is preliminary data.</text>
</comment>
<feature type="region of interest" description="Disordered" evidence="1">
    <location>
        <begin position="83"/>
        <end position="106"/>
    </location>
</feature>
<dbReference type="AlphaFoldDB" id="A0A9P6USE7"/>
<evidence type="ECO:0000313" key="4">
    <source>
        <dbReference type="Proteomes" id="UP000738325"/>
    </source>
</evidence>
<keyword evidence="2" id="KW-0472">Membrane</keyword>
<reference evidence="3" key="1">
    <citation type="journal article" date="2020" name="Fungal Divers.">
        <title>Resolving the Mortierellaceae phylogeny through synthesis of multi-gene phylogenetics and phylogenomics.</title>
        <authorList>
            <person name="Vandepol N."/>
            <person name="Liber J."/>
            <person name="Desiro A."/>
            <person name="Na H."/>
            <person name="Kennedy M."/>
            <person name="Barry K."/>
            <person name="Grigoriev I.V."/>
            <person name="Miller A.N."/>
            <person name="O'Donnell K."/>
            <person name="Stajich J.E."/>
            <person name="Bonito G."/>
        </authorList>
    </citation>
    <scope>NUCLEOTIDE SEQUENCE</scope>
    <source>
        <strain evidence="3">REB-010B</strain>
    </source>
</reference>
<protein>
    <submittedName>
        <fullName evidence="3">Uncharacterized protein</fullName>
    </submittedName>
</protein>
<keyword evidence="2" id="KW-1133">Transmembrane helix</keyword>
<dbReference type="EMBL" id="JAAAIP010000355">
    <property type="protein sequence ID" value="KAG0318754.1"/>
    <property type="molecule type" value="Genomic_DNA"/>
</dbReference>
<keyword evidence="4" id="KW-1185">Reference proteome</keyword>
<gene>
    <name evidence="3" type="ORF">BGZ99_005480</name>
</gene>
<dbReference type="OrthoDB" id="2434091at2759"/>